<keyword evidence="2" id="KW-0418">Kinase</keyword>
<evidence type="ECO:0000259" key="3">
    <source>
        <dbReference type="Pfam" id="PF02782"/>
    </source>
</evidence>
<comment type="caution">
    <text evidence="4">The sequence shown here is derived from an EMBL/GenBank/DDBJ whole genome shotgun (WGS) entry which is preliminary data.</text>
</comment>
<dbReference type="Gene3D" id="3.30.420.40">
    <property type="match status" value="1"/>
</dbReference>
<dbReference type="PANTHER" id="PTHR43095">
    <property type="entry name" value="SUGAR KINASE"/>
    <property type="match status" value="1"/>
</dbReference>
<name>X1G726_9ZZZZ</name>
<dbReference type="GO" id="GO:0016301">
    <property type="term" value="F:kinase activity"/>
    <property type="evidence" value="ECO:0007669"/>
    <property type="project" value="UniProtKB-KW"/>
</dbReference>
<dbReference type="InterPro" id="IPR043129">
    <property type="entry name" value="ATPase_NBD"/>
</dbReference>
<dbReference type="GO" id="GO:0005975">
    <property type="term" value="P:carbohydrate metabolic process"/>
    <property type="evidence" value="ECO:0007669"/>
    <property type="project" value="InterPro"/>
</dbReference>
<dbReference type="EMBL" id="BARU01020841">
    <property type="protein sequence ID" value="GAH53711.1"/>
    <property type="molecule type" value="Genomic_DNA"/>
</dbReference>
<feature type="domain" description="Carbohydrate kinase FGGY C-terminal" evidence="3">
    <location>
        <begin position="6"/>
        <end position="132"/>
    </location>
</feature>
<organism evidence="4">
    <name type="scientific">marine sediment metagenome</name>
    <dbReference type="NCBI Taxonomy" id="412755"/>
    <lineage>
        <taxon>unclassified sequences</taxon>
        <taxon>metagenomes</taxon>
        <taxon>ecological metagenomes</taxon>
    </lineage>
</organism>
<keyword evidence="1" id="KW-0808">Transferase</keyword>
<evidence type="ECO:0000256" key="2">
    <source>
        <dbReference type="ARBA" id="ARBA00022777"/>
    </source>
</evidence>
<dbReference type="PANTHER" id="PTHR43095:SF5">
    <property type="entry name" value="XYLULOSE KINASE"/>
    <property type="match status" value="1"/>
</dbReference>
<dbReference type="Pfam" id="PF02782">
    <property type="entry name" value="FGGY_C"/>
    <property type="match status" value="1"/>
</dbReference>
<dbReference type="InterPro" id="IPR050406">
    <property type="entry name" value="FGGY_Carb_Kinase"/>
</dbReference>
<protein>
    <recommendedName>
        <fullName evidence="3">Carbohydrate kinase FGGY C-terminal domain-containing protein</fullName>
    </recommendedName>
</protein>
<dbReference type="PROSITE" id="PS00445">
    <property type="entry name" value="FGGY_KINASES_2"/>
    <property type="match status" value="1"/>
</dbReference>
<feature type="non-terminal residue" evidence="4">
    <location>
        <position position="1"/>
    </location>
</feature>
<gene>
    <name evidence="4" type="ORF">S03H2_34180</name>
</gene>
<proteinExistence type="predicted"/>
<dbReference type="GO" id="GO:0016773">
    <property type="term" value="F:phosphotransferase activity, alcohol group as acceptor"/>
    <property type="evidence" value="ECO:0007669"/>
    <property type="project" value="InterPro"/>
</dbReference>
<accession>X1G726</accession>
<dbReference type="InterPro" id="IPR018483">
    <property type="entry name" value="Carb_kinase_FGGY_CS"/>
</dbReference>
<sequence length="187" mass="20408">KESGENVYDLMDKKASDSTIGSNNVIFVPGLMGGGTIHPSPNIKGAFLGLTLSNNKKDLIRATMEGVAFDLRLALDEFKKMGVEADEIRIVGGGSQSKLWRQIFSDIYNSKIIVTNIEQETAALGAAAVAAVGTGLWKNFLVIDDITEVLDINVPDKKNNKKYEEILDIYKLITQKISEIGEIMTSN</sequence>
<reference evidence="4" key="1">
    <citation type="journal article" date="2014" name="Front. Microbiol.">
        <title>High frequency of phylogenetically diverse reductive dehalogenase-homologous genes in deep subseafloor sedimentary metagenomes.</title>
        <authorList>
            <person name="Kawai M."/>
            <person name="Futagami T."/>
            <person name="Toyoda A."/>
            <person name="Takaki Y."/>
            <person name="Nishi S."/>
            <person name="Hori S."/>
            <person name="Arai W."/>
            <person name="Tsubouchi T."/>
            <person name="Morono Y."/>
            <person name="Uchiyama I."/>
            <person name="Ito T."/>
            <person name="Fujiyama A."/>
            <person name="Inagaki F."/>
            <person name="Takami H."/>
        </authorList>
    </citation>
    <scope>NUCLEOTIDE SEQUENCE</scope>
    <source>
        <strain evidence="4">Expedition CK06-06</strain>
    </source>
</reference>
<dbReference type="AlphaFoldDB" id="X1G726"/>
<evidence type="ECO:0000256" key="1">
    <source>
        <dbReference type="ARBA" id="ARBA00022679"/>
    </source>
</evidence>
<dbReference type="SUPFAM" id="SSF53067">
    <property type="entry name" value="Actin-like ATPase domain"/>
    <property type="match status" value="1"/>
</dbReference>
<dbReference type="InterPro" id="IPR018485">
    <property type="entry name" value="FGGY_C"/>
</dbReference>
<evidence type="ECO:0000313" key="4">
    <source>
        <dbReference type="EMBL" id="GAH53711.1"/>
    </source>
</evidence>